<organism evidence="7">
    <name type="scientific">Oryza nivara</name>
    <name type="common">Indian wild rice</name>
    <name type="synonym">Oryza sativa f. spontanea</name>
    <dbReference type="NCBI Taxonomy" id="4536"/>
    <lineage>
        <taxon>Eukaryota</taxon>
        <taxon>Viridiplantae</taxon>
        <taxon>Streptophyta</taxon>
        <taxon>Embryophyta</taxon>
        <taxon>Tracheophyta</taxon>
        <taxon>Spermatophyta</taxon>
        <taxon>Magnoliopsida</taxon>
        <taxon>Liliopsida</taxon>
        <taxon>Poales</taxon>
        <taxon>Poaceae</taxon>
        <taxon>BOP clade</taxon>
        <taxon>Oryzoideae</taxon>
        <taxon>Oryzeae</taxon>
        <taxon>Oryzinae</taxon>
        <taxon>Oryza</taxon>
    </lineage>
</organism>
<dbReference type="FunFam" id="2.40.10.310:FF:000001">
    <property type="entry name" value="NSA2, ribosome biogenesis homolog"/>
    <property type="match status" value="1"/>
</dbReference>
<dbReference type="GO" id="GO:0042273">
    <property type="term" value="P:ribosomal large subunit biogenesis"/>
    <property type="evidence" value="ECO:0007669"/>
    <property type="project" value="UniProtKB-ARBA"/>
</dbReference>
<evidence type="ECO:0000256" key="5">
    <source>
        <dbReference type="ARBA" id="ARBA00023242"/>
    </source>
</evidence>
<comment type="function">
    <text evidence="6">Involved in the biogenesis of the 60S ribosomal subunit. May play a part in the quality control of pre-60S particles.</text>
</comment>
<dbReference type="OMA" id="AHVIHPE"/>
<dbReference type="EnsemblPlants" id="ONIVA07G25620.1">
    <property type="protein sequence ID" value="ONIVA07G25620.1"/>
    <property type="gene ID" value="ONIVA07G25620"/>
</dbReference>
<reference evidence="7" key="2">
    <citation type="submission" date="2018-04" db="EMBL/GenBank/DDBJ databases">
        <title>OnivRS2 (Oryza nivara Reference Sequence Version 2).</title>
        <authorList>
            <person name="Zhang J."/>
            <person name="Kudrna D."/>
            <person name="Lee S."/>
            <person name="Talag J."/>
            <person name="Rajasekar S."/>
            <person name="Welchert J."/>
            <person name="Hsing Y.-I."/>
            <person name="Wing R.A."/>
        </authorList>
    </citation>
    <scope>NUCLEOTIDE SEQUENCE [LARGE SCALE GENOMIC DNA]</scope>
    <source>
        <strain evidence="7">SL10</strain>
    </source>
</reference>
<dbReference type="Proteomes" id="UP000006591">
    <property type="component" value="Chromosome 7"/>
</dbReference>
<dbReference type="GO" id="GO:0006364">
    <property type="term" value="P:rRNA processing"/>
    <property type="evidence" value="ECO:0007669"/>
    <property type="project" value="UniProtKB-KW"/>
</dbReference>
<evidence type="ECO:0000313" key="8">
    <source>
        <dbReference type="Proteomes" id="UP000006591"/>
    </source>
</evidence>
<dbReference type="GO" id="GO:0005730">
    <property type="term" value="C:nucleolus"/>
    <property type="evidence" value="ECO:0007669"/>
    <property type="project" value="UniProtKB-SubCell"/>
</dbReference>
<comment type="similarity">
    <text evidence="2 6">Belongs to the eukaryotic ribosomal protein eS8 family. Ribosome biogenesis protein NSA2 subfamily.</text>
</comment>
<evidence type="ECO:0000256" key="4">
    <source>
        <dbReference type="ARBA" id="ARBA00022552"/>
    </source>
</evidence>
<keyword evidence="8" id="KW-1185">Reference proteome</keyword>
<evidence type="ECO:0000256" key="6">
    <source>
        <dbReference type="RuleBase" id="RU367114"/>
    </source>
</evidence>
<keyword evidence="5 6" id="KW-0539">Nucleus</keyword>
<dbReference type="Gramene" id="ONIVA07G25620.1">
    <property type="protein sequence ID" value="ONIVA07G25620.1"/>
    <property type="gene ID" value="ONIVA07G25620"/>
</dbReference>
<dbReference type="Gene3D" id="2.40.10.310">
    <property type="match status" value="1"/>
</dbReference>
<proteinExistence type="inferred from homology"/>
<keyword evidence="3 6" id="KW-0690">Ribosome biogenesis</keyword>
<protein>
    <recommendedName>
        <fullName evidence="6">Ribosome biogenesis protein NSA2 homolog</fullName>
    </recommendedName>
</protein>
<evidence type="ECO:0000256" key="2">
    <source>
        <dbReference type="ARBA" id="ARBA00005424"/>
    </source>
</evidence>
<sequence>MVSPPRLLPATASNLTSLRAQFLPGFTADHLSTRESFRFLVLLGAKGKRFAKKRYAEKAQMKKTLKMHDESTSRQKVEDVQEGALPPYLLDRDQTQRAKVLSNTIKQKRMEKAGKWEVPLPKVRPVAEEEMFKVLRTGKRKTKQWKRMVTKATFVGPGFTRKPPKYERFIRPTGLRFTKAHVTHPELKCTFNLDIISVKKNPNGQMYSTLGVLTRGTIIEVNVSELGLVTPAGKVVWGKYAQVTNNPENDGCINAVLLV</sequence>
<dbReference type="GO" id="GO:0030684">
    <property type="term" value="C:preribosome"/>
    <property type="evidence" value="ECO:0007669"/>
    <property type="project" value="UniProtKB-ARBA"/>
</dbReference>
<reference evidence="7" key="1">
    <citation type="submission" date="2015-04" db="UniProtKB">
        <authorList>
            <consortium name="EnsemblPlants"/>
        </authorList>
    </citation>
    <scope>IDENTIFICATION</scope>
    <source>
        <strain evidence="7">SL10</strain>
    </source>
</reference>
<dbReference type="HOGENOM" id="CLU_1070048_0_0_1"/>
<evidence type="ECO:0000256" key="3">
    <source>
        <dbReference type="ARBA" id="ARBA00022517"/>
    </source>
</evidence>
<dbReference type="InterPro" id="IPR022309">
    <property type="entry name" value="Ribosomal_Se8/biogenesis_NSA2"/>
</dbReference>
<dbReference type="eggNOG" id="KOG3163">
    <property type="taxonomic scope" value="Eukaryota"/>
</dbReference>
<dbReference type="PANTHER" id="PTHR12642">
    <property type="entry name" value="RIBOSOME BIOGENESIS PROTEIN NSA2 HOMOLOG"/>
    <property type="match status" value="1"/>
</dbReference>
<dbReference type="InterPro" id="IPR039411">
    <property type="entry name" value="NSA2_fam"/>
</dbReference>
<keyword evidence="6" id="KW-0687">Ribonucleoprotein</keyword>
<accession>A0A0E0I5J4</accession>
<keyword evidence="4 6" id="KW-0698">rRNA processing</keyword>
<dbReference type="AlphaFoldDB" id="A0A0E0I5J4"/>
<evidence type="ECO:0000313" key="7">
    <source>
        <dbReference type="EnsemblPlants" id="ONIVA07G25620.1"/>
    </source>
</evidence>
<dbReference type="CDD" id="cd11381">
    <property type="entry name" value="NSA2"/>
    <property type="match status" value="1"/>
</dbReference>
<dbReference type="Pfam" id="PF01201">
    <property type="entry name" value="Ribosomal_S8e"/>
    <property type="match status" value="1"/>
</dbReference>
<comment type="subunit">
    <text evidence="6">Component of the pre-66S ribosomal particle.</text>
</comment>
<name>A0A0E0I5J4_ORYNI</name>
<evidence type="ECO:0000256" key="1">
    <source>
        <dbReference type="ARBA" id="ARBA00004604"/>
    </source>
</evidence>
<dbReference type="STRING" id="4536.A0A0E0I5J4"/>
<comment type="subcellular location">
    <subcellularLocation>
        <location evidence="1 6">Nucleus</location>
        <location evidence="1 6">Nucleolus</location>
    </subcellularLocation>
</comment>